<reference evidence="9" key="1">
    <citation type="submission" date="2023-02" db="EMBL/GenBank/DDBJ databases">
        <title>Genome of toxic invasive species Heracleum sosnowskyi carries increased number of genes despite the absence of recent whole-genome duplications.</title>
        <authorList>
            <person name="Schelkunov M."/>
            <person name="Shtratnikova V."/>
            <person name="Makarenko M."/>
            <person name="Klepikova A."/>
            <person name="Omelchenko D."/>
            <person name="Novikova G."/>
            <person name="Obukhova E."/>
            <person name="Bogdanov V."/>
            <person name="Penin A."/>
            <person name="Logacheva M."/>
        </authorList>
    </citation>
    <scope>NUCLEOTIDE SEQUENCE</scope>
    <source>
        <strain evidence="9">Hsosn_3</strain>
        <tissue evidence="9">Leaf</tissue>
    </source>
</reference>
<dbReference type="AlphaFoldDB" id="A0AAD8IGE3"/>
<dbReference type="Pfam" id="PF03634">
    <property type="entry name" value="TCP"/>
    <property type="match status" value="1"/>
</dbReference>
<reference evidence="9" key="2">
    <citation type="submission" date="2023-05" db="EMBL/GenBank/DDBJ databases">
        <authorList>
            <person name="Schelkunov M.I."/>
        </authorList>
    </citation>
    <scope>NUCLEOTIDE SEQUENCE</scope>
    <source>
        <strain evidence="9">Hsosn_3</strain>
        <tissue evidence="9">Leaf</tissue>
    </source>
</reference>
<organism evidence="9 10">
    <name type="scientific">Heracleum sosnowskyi</name>
    <dbReference type="NCBI Taxonomy" id="360622"/>
    <lineage>
        <taxon>Eukaryota</taxon>
        <taxon>Viridiplantae</taxon>
        <taxon>Streptophyta</taxon>
        <taxon>Embryophyta</taxon>
        <taxon>Tracheophyta</taxon>
        <taxon>Spermatophyta</taxon>
        <taxon>Magnoliopsida</taxon>
        <taxon>eudicotyledons</taxon>
        <taxon>Gunneridae</taxon>
        <taxon>Pentapetalae</taxon>
        <taxon>asterids</taxon>
        <taxon>campanulids</taxon>
        <taxon>Apiales</taxon>
        <taxon>Apiaceae</taxon>
        <taxon>Apioideae</taxon>
        <taxon>apioid superclade</taxon>
        <taxon>Tordylieae</taxon>
        <taxon>Tordyliinae</taxon>
        <taxon>Heracleum</taxon>
    </lineage>
</organism>
<evidence type="ECO:0000256" key="1">
    <source>
        <dbReference type="ARBA" id="ARBA00004123"/>
    </source>
</evidence>
<dbReference type="GO" id="GO:0005634">
    <property type="term" value="C:nucleus"/>
    <property type="evidence" value="ECO:0007669"/>
    <property type="project" value="UniProtKB-SubCell"/>
</dbReference>
<dbReference type="EMBL" id="JAUIZM010000005">
    <property type="protein sequence ID" value="KAK1383440.1"/>
    <property type="molecule type" value="Genomic_DNA"/>
</dbReference>
<evidence type="ECO:0000256" key="5">
    <source>
        <dbReference type="ARBA" id="ARBA00023163"/>
    </source>
</evidence>
<evidence type="ECO:0000256" key="6">
    <source>
        <dbReference type="ARBA" id="ARBA00023242"/>
    </source>
</evidence>
<dbReference type="InterPro" id="IPR017887">
    <property type="entry name" value="TF_TCP_subgr"/>
</dbReference>
<dbReference type="GO" id="GO:2000032">
    <property type="term" value="P:regulation of secondary shoot formation"/>
    <property type="evidence" value="ECO:0007669"/>
    <property type="project" value="TreeGrafter"/>
</dbReference>
<dbReference type="GO" id="GO:0003700">
    <property type="term" value="F:DNA-binding transcription factor activity"/>
    <property type="evidence" value="ECO:0007669"/>
    <property type="project" value="InterPro"/>
</dbReference>
<keyword evidence="4" id="KW-0238">DNA-binding</keyword>
<keyword evidence="10" id="KW-1185">Reference proteome</keyword>
<evidence type="ECO:0000256" key="3">
    <source>
        <dbReference type="ARBA" id="ARBA00023015"/>
    </source>
</evidence>
<keyword evidence="5" id="KW-0804">Transcription</keyword>
<protein>
    <submittedName>
        <fullName evidence="9">Eukaryotic transcription factor</fullName>
    </submittedName>
</protein>
<feature type="domain" description="TCP" evidence="7">
    <location>
        <begin position="86"/>
        <end position="144"/>
    </location>
</feature>
<name>A0AAD8IGE3_9APIA</name>
<dbReference type="InterPro" id="IPR017888">
    <property type="entry name" value="CYC/TB1_R_domain"/>
</dbReference>
<keyword evidence="6" id="KW-0539">Nucleus</keyword>
<dbReference type="PROSITE" id="PS51369">
    <property type="entry name" value="TCP"/>
    <property type="match status" value="1"/>
</dbReference>
<dbReference type="PANTHER" id="PTHR31072">
    <property type="entry name" value="TRANSCRIPTION FACTOR TCP4-RELATED"/>
    <property type="match status" value="1"/>
</dbReference>
<keyword evidence="2" id="KW-0217">Developmental protein</keyword>
<evidence type="ECO:0000313" key="10">
    <source>
        <dbReference type="Proteomes" id="UP001237642"/>
    </source>
</evidence>
<sequence length="313" mass="36084">MYSGGMITTPNPFTSPPPTFSVHENKDDDIHIHYYQQDLTRAAVLTSPPALDNYNSLYNFVNQINSDVSTMSSLPPKKTKPAHNFRKDRHSKIVTAQGPRDRRVRLSIQVARKFFDLHDTLGSDKPSETLDWLLTKSQPAIDDLVKNKHSSCTTVDEGCSRSDSTTEAAEMGDKQYYMKSKSMVLSDSINITEDQRVFMHHEEKARISSFLARESRAKARARARERTRQKMSIRHLFETKKFLPAYDYRIPANHISTWNELRYYNKIMAPCFNVGADQIGQSTILEFFRETNLQTGVRLYEAYNKKFSTQHNN</sequence>
<keyword evidence="3" id="KW-0805">Transcription regulation</keyword>
<feature type="domain" description="R" evidence="8">
    <location>
        <begin position="213"/>
        <end position="230"/>
    </location>
</feature>
<dbReference type="Proteomes" id="UP001237642">
    <property type="component" value="Unassembled WGS sequence"/>
</dbReference>
<accession>A0AAD8IGE3</accession>
<evidence type="ECO:0000259" key="7">
    <source>
        <dbReference type="PROSITE" id="PS51369"/>
    </source>
</evidence>
<comment type="subcellular location">
    <subcellularLocation>
        <location evidence="1">Nucleus</location>
    </subcellularLocation>
</comment>
<dbReference type="GO" id="GO:0043565">
    <property type="term" value="F:sequence-specific DNA binding"/>
    <property type="evidence" value="ECO:0007669"/>
    <property type="project" value="TreeGrafter"/>
</dbReference>
<dbReference type="PANTHER" id="PTHR31072:SF224">
    <property type="entry name" value="TRANSCRIPTION FACTOR TCP1"/>
    <property type="match status" value="1"/>
</dbReference>
<gene>
    <name evidence="9" type="ORF">POM88_021175</name>
</gene>
<comment type="caution">
    <text evidence="9">The sequence shown here is derived from an EMBL/GenBank/DDBJ whole genome shotgun (WGS) entry which is preliminary data.</text>
</comment>
<evidence type="ECO:0000256" key="4">
    <source>
        <dbReference type="ARBA" id="ARBA00023125"/>
    </source>
</evidence>
<dbReference type="PROSITE" id="PS51370">
    <property type="entry name" value="R"/>
    <property type="match status" value="1"/>
</dbReference>
<dbReference type="InterPro" id="IPR005333">
    <property type="entry name" value="Transcription_factor_TCP"/>
</dbReference>
<evidence type="ECO:0000313" key="9">
    <source>
        <dbReference type="EMBL" id="KAK1383440.1"/>
    </source>
</evidence>
<evidence type="ECO:0000256" key="2">
    <source>
        <dbReference type="ARBA" id="ARBA00022473"/>
    </source>
</evidence>
<evidence type="ECO:0000259" key="8">
    <source>
        <dbReference type="PROSITE" id="PS51370"/>
    </source>
</evidence>
<proteinExistence type="predicted"/>